<dbReference type="InterPro" id="IPR027357">
    <property type="entry name" value="DOCKER_dom"/>
</dbReference>
<dbReference type="Pfam" id="PF14429">
    <property type="entry name" value="DOCK-C2"/>
    <property type="match status" value="1"/>
</dbReference>
<accession>A0A8C0IIW7</accession>
<dbReference type="GO" id="GO:0005085">
    <property type="term" value="F:guanyl-nucleotide exchange factor activity"/>
    <property type="evidence" value="ECO:0007669"/>
    <property type="project" value="UniProtKB-KW"/>
</dbReference>
<dbReference type="InterPro" id="IPR001849">
    <property type="entry name" value="PH_domain"/>
</dbReference>
<name>A0A8C0IIW7_BUBBB</name>
<dbReference type="Pfam" id="PF11878">
    <property type="entry name" value="DOCK_C-D_N"/>
    <property type="match status" value="1"/>
</dbReference>
<dbReference type="Gene3D" id="1.25.40.410">
    <property type="match status" value="1"/>
</dbReference>
<dbReference type="FunFam" id="1.25.40.410:FF:000001">
    <property type="entry name" value="dedicator of cytokinesis protein 9 isoform X2"/>
    <property type="match status" value="1"/>
</dbReference>
<dbReference type="InterPro" id="IPR026791">
    <property type="entry name" value="DOCK"/>
</dbReference>
<dbReference type="Ensembl" id="ENSBOBT00000023836.1">
    <property type="protein sequence ID" value="ENSBOBP00000023323.1"/>
    <property type="gene ID" value="ENSBOBG00000008553.1"/>
</dbReference>
<keyword evidence="8" id="KW-1185">Reference proteome</keyword>
<organism evidence="7 8">
    <name type="scientific">Bubo bubo</name>
    <name type="common">Eurasian eagle-owl</name>
    <name type="synonym">Strix bubo</name>
    <dbReference type="NCBI Taxonomy" id="30461"/>
    <lineage>
        <taxon>Eukaryota</taxon>
        <taxon>Metazoa</taxon>
        <taxon>Chordata</taxon>
        <taxon>Craniata</taxon>
        <taxon>Vertebrata</taxon>
        <taxon>Euteleostomi</taxon>
        <taxon>Archelosauria</taxon>
        <taxon>Archosauria</taxon>
        <taxon>Dinosauria</taxon>
        <taxon>Saurischia</taxon>
        <taxon>Theropoda</taxon>
        <taxon>Coelurosauria</taxon>
        <taxon>Aves</taxon>
        <taxon>Neognathae</taxon>
        <taxon>Neoaves</taxon>
        <taxon>Telluraves</taxon>
        <taxon>Strigiformes</taxon>
        <taxon>Strigidae</taxon>
        <taxon>Bubo</taxon>
    </lineage>
</organism>
<dbReference type="InterPro" id="IPR046773">
    <property type="entry name" value="DOCKER_Lobe_C"/>
</dbReference>
<dbReference type="PROSITE" id="PS50003">
    <property type="entry name" value="PH_DOMAIN"/>
    <property type="match status" value="1"/>
</dbReference>
<dbReference type="InterPro" id="IPR046770">
    <property type="entry name" value="DOCKER_Lobe_B"/>
</dbReference>
<dbReference type="CDD" id="cd13267">
    <property type="entry name" value="PH_DOCK-D"/>
    <property type="match status" value="1"/>
</dbReference>
<sequence>GCQVQEKPKLLEPLDYEAVITEIEKSIGDNQFKDLILFPDDDFSVSTRQICVILSLSCLQNSVSEGVFYYLNPVNKVSVKIICSTIVIIFSFLSSLQSFKKRYFQLTQLSDNSYIMNFYKDEKISKEPKGCIFLDSCTGVVQNNRLRKHAFELKMNDLTYFVLAAENEQDMDDWIFTLNKILQINPEGTIQERKSADLTDLKLETVKASRNMERLNLFSLDPDIAKKEFPGSNSVIKPFEEKPAKRILITCKSLSLNLQACVTENENDPSTNVEPFFVSVALYDVRDGRKISADFHVDMNHTLVRQMISSSLFSLENGTVENTDSNEMEEPQVKGFPEEWLKYPKQALFSISNPHSEIVLVAKIEKVLTGNIASSAEPYIKNPDSFKCAQKLLKSNKQFCSKLGKYRMPFAWSVRPVFKDNQGNVDRDSRFSPLFRQESSKISMEDLIKLIAEYRRAEKISKIQTIPGCLEIAVDCVPLEHPNCVTSSFIPIKPFNDIKEHQPTVEVEEFIQESTKYSRPYRVYKNQIYIYPKHLKYDSQKYFNKARNITVCIEFKSSDEEGAKPLKCIYGKPGGPLFTTAAYTAVLHHSQNPDFYDEVKIELPTQLHKKHHILFSFYHVTCDINAKANAKKKEALETPVGYAWLPLLKDAQLASQEHNVPVASSLPPNYLSLQEPTSGKQIGCDVKWVDSGKPLFKVSTFVVSTVNTQVSQIPLSSHSWFFFAVILKSMAQHLVDTNKTKVSRTQRFPESFQTELDTLVMVLADHVVWKYKDALEETRNANYSAAKFLKRCFTFMDRGFVFRMVNCYISMFGTGDSKTLHQFKFDFLQEVCHHEHFVPLCLPIRGRVYIPEYTLTNEFCRKHFLIGVLLREVGFALQEDQDIRHLALAVLKNLMAKHSFDDRYAEPVKKLFILFYLLVHTVSQTAMKHANSVDTSFSKDVLNSIAGIYDRLNVHIGRFLSNHADSRASLASLESNPSTNEKNSERTDTCEKVHVQIPLSLIGSTLRFDKLDQAETRSLLMCFLHIMKTISEGMKTCTHYLMYVVKYYCRITSSLTTLRRLFSCFLYVAGSSNETDIVQYVDTEANIATEVSLTILDLLCLYTLNHQLQQSDCQNALMKKVFDTHMLFLQINQSAAALKHVFSALRLFVGKFPSAFFQGQADLCGSLCYEILKCCNHRSRSTQTEASALLYFFMRKNFEFNKQKSIVRSHLQLIKAVSQLIADAGIGGSRFQHSLAIINNFANGDKQMKVRNIFSEVKDLTKRIRTVLMATAQMKEHEKDPEMLVDLQYSLANSYASTPELRRTWLESMAKIHARNGDLSEAAMCYIHIAALIAEYLKRKGLFSMGWPAFLSITPNIKEEGAMKEDSGMQDTPYNENILVEQLELCVEYLWKSERYELIAEVNKPIIAVFEKQRDFKRLSDLYYDIHRSYLKVAEVVNSEKRLFGRYYRVAFYGQVSQLGFFEEEEGKEYIYKEPKLTGLSEISQRLMKLYADKFGIDNVKIIQDSNKVNPKDLDPKYAYIQVTYVTPFFEEKEAEDRKTDFEMHHNINRFVFETPFTLSGKKHGGVEEQCKRRTILTIASHLFPYVKKRIQVISQTSTELNPIEVAIDEMSKKVSELNQLCTMEEVDMIRLQLKLQGSVSVKVNAGPMAYARAFLEETNAKRYPDNQVKLLKEIFRQFAEACGHALDVNERLIKEDQFEYQGEMKSHYKDMLSELSAVMNEQVRSSILVLVGVNEGG</sequence>
<evidence type="ECO:0000313" key="7">
    <source>
        <dbReference type="Ensembl" id="ENSBOBP00000023323.1"/>
    </source>
</evidence>
<dbReference type="Gene3D" id="2.30.29.30">
    <property type="entry name" value="Pleckstrin-homology domain (PH domain)/Phosphotyrosine-binding domain (PTB)"/>
    <property type="match status" value="1"/>
</dbReference>
<dbReference type="PROSITE" id="PS51650">
    <property type="entry name" value="C2_DOCK"/>
    <property type="match status" value="1"/>
</dbReference>
<dbReference type="InterPro" id="IPR035892">
    <property type="entry name" value="C2_domain_sf"/>
</dbReference>
<keyword evidence="3" id="KW-1133">Transmembrane helix</keyword>
<feature type="domain" description="C2 DOCK-type" evidence="5">
    <location>
        <begin position="525"/>
        <end position="703"/>
    </location>
</feature>
<evidence type="ECO:0000256" key="1">
    <source>
        <dbReference type="ARBA" id="ARBA00022658"/>
    </source>
</evidence>
<keyword evidence="3" id="KW-0812">Transmembrane</keyword>
<reference evidence="7" key="1">
    <citation type="submission" date="2025-08" db="UniProtKB">
        <authorList>
            <consortium name="Ensembl"/>
        </authorList>
    </citation>
    <scope>IDENTIFICATION</scope>
</reference>
<feature type="domain" description="DOCKER" evidence="6">
    <location>
        <begin position="1293"/>
        <end position="1725"/>
    </location>
</feature>
<evidence type="ECO:0000256" key="2">
    <source>
        <dbReference type="PROSITE-ProRule" id="PRU00983"/>
    </source>
</evidence>
<dbReference type="Pfam" id="PF00169">
    <property type="entry name" value="PH"/>
    <property type="match status" value="1"/>
</dbReference>
<dbReference type="InterPro" id="IPR043162">
    <property type="entry name" value="DOCK_C_lobe_C"/>
</dbReference>
<evidence type="ECO:0000259" key="6">
    <source>
        <dbReference type="PROSITE" id="PS51651"/>
    </source>
</evidence>
<dbReference type="GO" id="GO:0060997">
    <property type="term" value="P:dendritic spine morphogenesis"/>
    <property type="evidence" value="ECO:0007669"/>
    <property type="project" value="TreeGrafter"/>
</dbReference>
<dbReference type="SMART" id="SM00233">
    <property type="entry name" value="PH"/>
    <property type="match status" value="1"/>
</dbReference>
<dbReference type="Gene3D" id="2.60.40.150">
    <property type="entry name" value="C2 domain"/>
    <property type="match status" value="1"/>
</dbReference>
<dbReference type="InterPro" id="IPR043161">
    <property type="entry name" value="DOCK_C_lobe_A"/>
</dbReference>
<evidence type="ECO:0000259" key="5">
    <source>
        <dbReference type="PROSITE" id="PS51650"/>
    </source>
</evidence>
<dbReference type="PANTHER" id="PTHR23317:SF71">
    <property type="entry name" value="DEDICATOR OF CYTOKINESIS PROTEIN 10"/>
    <property type="match status" value="1"/>
</dbReference>
<dbReference type="Pfam" id="PF06920">
    <property type="entry name" value="DHR-2_Lobe_A"/>
    <property type="match status" value="1"/>
</dbReference>
<dbReference type="GO" id="GO:0030334">
    <property type="term" value="P:regulation of cell migration"/>
    <property type="evidence" value="ECO:0007669"/>
    <property type="project" value="TreeGrafter"/>
</dbReference>
<dbReference type="Pfam" id="PF20421">
    <property type="entry name" value="DHR-2_Lobe_C"/>
    <property type="match status" value="1"/>
</dbReference>
<dbReference type="InterPro" id="IPR021816">
    <property type="entry name" value="DOCK_C/D_N"/>
</dbReference>
<dbReference type="FunFam" id="1.20.58.740:FF:000001">
    <property type="entry name" value="dedicator of cytokinesis protein 9 isoform X1"/>
    <property type="match status" value="1"/>
</dbReference>
<feature type="domain" description="PH" evidence="4">
    <location>
        <begin position="86"/>
        <end position="183"/>
    </location>
</feature>
<comment type="similarity">
    <text evidence="2">Belongs to the DOCK family.</text>
</comment>
<evidence type="ECO:0000256" key="3">
    <source>
        <dbReference type="SAM" id="Phobius"/>
    </source>
</evidence>
<keyword evidence="3" id="KW-0472">Membrane</keyword>
<dbReference type="GO" id="GO:0007264">
    <property type="term" value="P:small GTPase-mediated signal transduction"/>
    <property type="evidence" value="ECO:0007669"/>
    <property type="project" value="InterPro"/>
</dbReference>
<dbReference type="Gene3D" id="1.20.58.740">
    <property type="match status" value="1"/>
</dbReference>
<dbReference type="PANTHER" id="PTHR23317">
    <property type="entry name" value="DEDICATOR OF CYTOKINESIS DOCK"/>
    <property type="match status" value="1"/>
</dbReference>
<dbReference type="CDD" id="cd08697">
    <property type="entry name" value="C2_Dock-D"/>
    <property type="match status" value="1"/>
</dbReference>
<dbReference type="InterPro" id="IPR027007">
    <property type="entry name" value="C2_DOCK-type_domain"/>
</dbReference>
<feature type="transmembrane region" description="Helical" evidence="3">
    <location>
        <begin position="77"/>
        <end position="96"/>
    </location>
</feature>
<dbReference type="InterPro" id="IPR046769">
    <property type="entry name" value="DOCKER_Lobe_A"/>
</dbReference>
<keyword evidence="1" id="KW-0344">Guanine-nucleotide releasing factor</keyword>
<dbReference type="Proteomes" id="UP000694567">
    <property type="component" value="Unplaced"/>
</dbReference>
<dbReference type="InterPro" id="IPR011993">
    <property type="entry name" value="PH-like_dom_sf"/>
</dbReference>
<dbReference type="Pfam" id="PF20422">
    <property type="entry name" value="DHR-2_Lobe_B"/>
    <property type="match status" value="1"/>
</dbReference>
<evidence type="ECO:0000259" key="4">
    <source>
        <dbReference type="PROSITE" id="PS50003"/>
    </source>
</evidence>
<evidence type="ECO:0000313" key="8">
    <source>
        <dbReference type="Proteomes" id="UP000694567"/>
    </source>
</evidence>
<dbReference type="PROSITE" id="PS51651">
    <property type="entry name" value="DOCKER"/>
    <property type="match status" value="1"/>
</dbReference>
<protein>
    <submittedName>
        <fullName evidence="7">Dedicator of cytokinesis 10</fullName>
    </submittedName>
</protein>
<dbReference type="SUPFAM" id="SSF50729">
    <property type="entry name" value="PH domain-like"/>
    <property type="match status" value="1"/>
</dbReference>
<proteinExistence type="inferred from homology"/>
<dbReference type="InterPro" id="IPR037809">
    <property type="entry name" value="C2_Dock-D"/>
</dbReference>
<reference evidence="7" key="2">
    <citation type="submission" date="2025-09" db="UniProtKB">
        <authorList>
            <consortium name="Ensembl"/>
        </authorList>
    </citation>
    <scope>IDENTIFICATION</scope>
</reference>